<evidence type="ECO:0008006" key="3">
    <source>
        <dbReference type="Google" id="ProtNLM"/>
    </source>
</evidence>
<evidence type="ECO:0000313" key="1">
    <source>
        <dbReference type="EMBL" id="AGF85001.1"/>
    </source>
</evidence>
<protein>
    <recommendedName>
        <fullName evidence="3">F-box and FNIP repeat-containing protein</fullName>
    </recommendedName>
</protein>
<evidence type="ECO:0000313" key="2">
    <source>
        <dbReference type="Proteomes" id="UP000241071"/>
    </source>
</evidence>
<keyword evidence="2" id="KW-1185">Reference proteome</keyword>
<dbReference type="CDD" id="cd09917">
    <property type="entry name" value="F-box_SF"/>
    <property type="match status" value="1"/>
</dbReference>
<reference evidence="1 2" key="1">
    <citation type="submission" date="2012-10" db="EMBL/GenBank/DDBJ databases">
        <title>Complete genome sequence of Moumouvirus goulette.</title>
        <authorList>
            <person name="Fournous G."/>
            <person name="Bougalmi M."/>
            <person name="Colson P."/>
        </authorList>
    </citation>
    <scope>NUCLEOTIDE SEQUENCE [LARGE SCALE GENOMIC DNA]</scope>
</reference>
<organism evidence="1 2">
    <name type="scientific">Moumouvirus goulette</name>
    <dbReference type="NCBI Taxonomy" id="1247379"/>
    <lineage>
        <taxon>Viruses</taxon>
        <taxon>Varidnaviria</taxon>
        <taxon>Bamfordvirae</taxon>
        <taxon>Nucleocytoviricota</taxon>
        <taxon>Megaviricetes</taxon>
        <taxon>Imitervirales</taxon>
        <taxon>Mimiviridae</taxon>
        <taxon>Megamimivirinae</taxon>
        <taxon>Moumouvirus</taxon>
        <taxon>Moumouvirus goulettemassiliense</taxon>
    </lineage>
</organism>
<dbReference type="Proteomes" id="UP000241071">
    <property type="component" value="Segment"/>
</dbReference>
<name>M1PM49_9VIRU</name>
<proteinExistence type="predicted"/>
<gene>
    <name evidence="1" type="ORF">glt_00192</name>
</gene>
<sequence length="242" mass="28308">MSIVNIPNELFNQIMSFLTDKDKINFLSTCNFYHELKTLFNYDTHIYDFEKIKLLKYKDNIIHKKHAINNIFDVVPENITQLVLAKDFYKNSFGSTFLKRISLDHKFEKDFWNKIMEKNIKHLTVDISDLICFNHIKDVSITDMIITGDFNQLIPIQQGNEYAASTWKEIIDIIPNLIINLSFQRKPNNHNDTPPGVIIIGSTHKCKLFKIPANVNTLNLLNCKTYNLDEIPFVMEISYKIC</sequence>
<dbReference type="EMBL" id="KC008572">
    <property type="protein sequence ID" value="AGF85001.1"/>
    <property type="molecule type" value="Genomic_DNA"/>
</dbReference>
<accession>M1PM49</accession>